<keyword evidence="1" id="KW-0472">Membrane</keyword>
<feature type="transmembrane region" description="Helical" evidence="1">
    <location>
        <begin position="20"/>
        <end position="39"/>
    </location>
</feature>
<proteinExistence type="predicted"/>
<comment type="caution">
    <text evidence="2">The sequence shown here is derived from an EMBL/GenBank/DDBJ whole genome shotgun (WGS) entry which is preliminary data.</text>
</comment>
<keyword evidence="3" id="KW-1185">Reference proteome</keyword>
<dbReference type="AlphaFoldDB" id="A0A1X2EN11"/>
<evidence type="ECO:0000313" key="2">
    <source>
        <dbReference type="EMBL" id="ORX06945.1"/>
    </source>
</evidence>
<reference evidence="2 3" key="1">
    <citation type="submission" date="2016-01" db="EMBL/GenBank/DDBJ databases">
        <title>The new phylogeny of the genus Mycobacterium.</title>
        <authorList>
            <person name="Tarcisio F."/>
            <person name="Conor M."/>
            <person name="Antonella G."/>
            <person name="Elisabetta G."/>
            <person name="Giulia F.S."/>
            <person name="Sara T."/>
            <person name="Anna F."/>
            <person name="Clotilde B."/>
            <person name="Roberto B."/>
            <person name="Veronica D.S."/>
            <person name="Fabio R."/>
            <person name="Monica P."/>
            <person name="Olivier J."/>
            <person name="Enrico T."/>
            <person name="Nicola S."/>
        </authorList>
    </citation>
    <scope>NUCLEOTIDE SEQUENCE [LARGE SCALE GENOMIC DNA]</scope>
    <source>
        <strain evidence="2 3">DSM 44153</strain>
    </source>
</reference>
<dbReference type="Proteomes" id="UP000193090">
    <property type="component" value="Unassembled WGS sequence"/>
</dbReference>
<keyword evidence="1" id="KW-1133">Transmembrane helix</keyword>
<evidence type="ECO:0000313" key="3">
    <source>
        <dbReference type="Proteomes" id="UP000193090"/>
    </source>
</evidence>
<organism evidence="2 3">
    <name type="scientific">Mycolicibacillus trivialis</name>
    <dbReference type="NCBI Taxonomy" id="1798"/>
    <lineage>
        <taxon>Bacteria</taxon>
        <taxon>Bacillati</taxon>
        <taxon>Actinomycetota</taxon>
        <taxon>Actinomycetes</taxon>
        <taxon>Mycobacteriales</taxon>
        <taxon>Mycobacteriaceae</taxon>
        <taxon>Mycolicibacillus</taxon>
    </lineage>
</organism>
<dbReference type="OrthoDB" id="4753623at2"/>
<protein>
    <submittedName>
        <fullName evidence="2">Uncharacterized protein</fullName>
    </submittedName>
</protein>
<feature type="transmembrane region" description="Helical" evidence="1">
    <location>
        <begin position="45"/>
        <end position="68"/>
    </location>
</feature>
<accession>A0A1X2EN11</accession>
<keyword evidence="1" id="KW-0812">Transmembrane</keyword>
<gene>
    <name evidence="2" type="ORF">AWC30_05080</name>
</gene>
<name>A0A1X2EN11_9MYCO</name>
<dbReference type="STRING" id="1798.AWC30_05080"/>
<feature type="transmembrane region" description="Helical" evidence="1">
    <location>
        <begin position="80"/>
        <end position="99"/>
    </location>
</feature>
<evidence type="ECO:0000256" key="1">
    <source>
        <dbReference type="SAM" id="Phobius"/>
    </source>
</evidence>
<sequence length="272" mass="29535">MQRARALAEQRGATRYRNLFVVLATIGFGAAVLGSFFHPRLADPGVWLLVLGGLVCAAVGFIGARAATARIRFRVTQPRWLVLVQVAVLPTSAVGWTWLYGNLVAASSRGVWPVVIGVVMPMAMLAQFATALTSESLFDGDADGVRFIQRGRQLRRTRIPWEDIAAIVVATGARPKTVEIGVRLRAGVPTRPYPPRAYELLTDLPYRIVAPRKSFSLDDIGGMLNRSGRTDIALLHRTPAGEQLLGYANAWTSGRQPVARTARLAPFAPDPA</sequence>
<feature type="transmembrane region" description="Helical" evidence="1">
    <location>
        <begin position="111"/>
        <end position="132"/>
    </location>
</feature>
<dbReference type="RefSeq" id="WP_085109060.1">
    <property type="nucleotide sequence ID" value="NZ_JACKSN010000171.1"/>
</dbReference>
<dbReference type="EMBL" id="LQPZ01000013">
    <property type="protein sequence ID" value="ORX06945.1"/>
    <property type="molecule type" value="Genomic_DNA"/>
</dbReference>